<dbReference type="InterPro" id="IPR011705">
    <property type="entry name" value="BACK"/>
</dbReference>
<name>A0A2K3E1N5_CHLRE</name>
<dbReference type="Pfam" id="PF07707">
    <property type="entry name" value="BACK"/>
    <property type="match status" value="1"/>
</dbReference>
<dbReference type="AlphaFoldDB" id="A0A2K3E1N5"/>
<dbReference type="Proteomes" id="UP000006906">
    <property type="component" value="Chromosome 2"/>
</dbReference>
<organism evidence="3 4">
    <name type="scientific">Chlamydomonas reinhardtii</name>
    <name type="common">Chlamydomonas smithii</name>
    <dbReference type="NCBI Taxonomy" id="3055"/>
    <lineage>
        <taxon>Eukaryota</taxon>
        <taxon>Viridiplantae</taxon>
        <taxon>Chlorophyta</taxon>
        <taxon>core chlorophytes</taxon>
        <taxon>Chlorophyceae</taxon>
        <taxon>CS clade</taxon>
        <taxon>Chlamydomonadales</taxon>
        <taxon>Chlamydomonadaceae</taxon>
        <taxon>Chlamydomonas</taxon>
    </lineage>
</organism>
<evidence type="ECO:0000256" key="1">
    <source>
        <dbReference type="SAM" id="MobiDB-lite"/>
    </source>
</evidence>
<dbReference type="OrthoDB" id="538655at2759"/>
<evidence type="ECO:0000313" key="4">
    <source>
        <dbReference type="Proteomes" id="UP000006906"/>
    </source>
</evidence>
<dbReference type="EMBL" id="CM008963">
    <property type="protein sequence ID" value="PNW86691.1"/>
    <property type="molecule type" value="Genomic_DNA"/>
</dbReference>
<evidence type="ECO:0000313" key="3">
    <source>
        <dbReference type="EMBL" id="PNW86691.1"/>
    </source>
</evidence>
<dbReference type="Gramene" id="PNW86691">
    <property type="protein sequence ID" value="PNW86691"/>
    <property type="gene ID" value="CHLRE_02g095078v5"/>
</dbReference>
<keyword evidence="4" id="KW-1185">Reference proteome</keyword>
<proteinExistence type="predicted"/>
<evidence type="ECO:0000259" key="2">
    <source>
        <dbReference type="Pfam" id="PF07707"/>
    </source>
</evidence>
<accession>A0A2K3E1N5</accession>
<dbReference type="ExpressionAtlas" id="A0A2K3E1N5">
    <property type="expression patterns" value="baseline and differential"/>
</dbReference>
<reference evidence="3 4" key="1">
    <citation type="journal article" date="2007" name="Science">
        <title>The Chlamydomonas genome reveals the evolution of key animal and plant functions.</title>
        <authorList>
            <person name="Merchant S.S."/>
            <person name="Prochnik S.E."/>
            <person name="Vallon O."/>
            <person name="Harris E.H."/>
            <person name="Karpowicz S.J."/>
            <person name="Witman G.B."/>
            <person name="Terry A."/>
            <person name="Salamov A."/>
            <person name="Fritz-Laylin L.K."/>
            <person name="Marechal-Drouard L."/>
            <person name="Marshall W.F."/>
            <person name="Qu L.H."/>
            <person name="Nelson D.R."/>
            <person name="Sanderfoot A.A."/>
            <person name="Spalding M.H."/>
            <person name="Kapitonov V.V."/>
            <person name="Ren Q."/>
            <person name="Ferris P."/>
            <person name="Lindquist E."/>
            <person name="Shapiro H."/>
            <person name="Lucas S.M."/>
            <person name="Grimwood J."/>
            <person name="Schmutz J."/>
            <person name="Cardol P."/>
            <person name="Cerutti H."/>
            <person name="Chanfreau G."/>
            <person name="Chen C.L."/>
            <person name="Cognat V."/>
            <person name="Croft M.T."/>
            <person name="Dent R."/>
            <person name="Dutcher S."/>
            <person name="Fernandez E."/>
            <person name="Fukuzawa H."/>
            <person name="Gonzalez-Ballester D."/>
            <person name="Gonzalez-Halphen D."/>
            <person name="Hallmann A."/>
            <person name="Hanikenne M."/>
            <person name="Hippler M."/>
            <person name="Inwood W."/>
            <person name="Jabbari K."/>
            <person name="Kalanon M."/>
            <person name="Kuras R."/>
            <person name="Lefebvre P.A."/>
            <person name="Lemaire S.D."/>
            <person name="Lobanov A.V."/>
            <person name="Lohr M."/>
            <person name="Manuell A."/>
            <person name="Meier I."/>
            <person name="Mets L."/>
            <person name="Mittag M."/>
            <person name="Mittelmeier T."/>
            <person name="Moroney J.V."/>
            <person name="Moseley J."/>
            <person name="Napoli C."/>
            <person name="Nedelcu A.M."/>
            <person name="Niyogi K."/>
            <person name="Novoselov S.V."/>
            <person name="Paulsen I.T."/>
            <person name="Pazour G."/>
            <person name="Purton S."/>
            <person name="Ral J.P."/>
            <person name="Riano-Pachon D.M."/>
            <person name="Riekhof W."/>
            <person name="Rymarquis L."/>
            <person name="Schroda M."/>
            <person name="Stern D."/>
            <person name="Umen J."/>
            <person name="Willows R."/>
            <person name="Wilson N."/>
            <person name="Zimmer S.L."/>
            <person name="Allmer J."/>
            <person name="Balk J."/>
            <person name="Bisova K."/>
            <person name="Chen C.J."/>
            <person name="Elias M."/>
            <person name="Gendler K."/>
            <person name="Hauser C."/>
            <person name="Lamb M.R."/>
            <person name="Ledford H."/>
            <person name="Long J.C."/>
            <person name="Minagawa J."/>
            <person name="Page M.D."/>
            <person name="Pan J."/>
            <person name="Pootakham W."/>
            <person name="Roje S."/>
            <person name="Rose A."/>
            <person name="Stahlberg E."/>
            <person name="Terauchi A.M."/>
            <person name="Yang P."/>
            <person name="Ball S."/>
            <person name="Bowler C."/>
            <person name="Dieckmann C.L."/>
            <person name="Gladyshev V.N."/>
            <person name="Green P."/>
            <person name="Jorgensen R."/>
            <person name="Mayfield S."/>
            <person name="Mueller-Roeber B."/>
            <person name="Rajamani S."/>
            <person name="Sayre R.T."/>
            <person name="Brokstein P."/>
            <person name="Dubchak I."/>
            <person name="Goodstein D."/>
            <person name="Hornick L."/>
            <person name="Huang Y.W."/>
            <person name="Jhaveri J."/>
            <person name="Luo Y."/>
            <person name="Martinez D."/>
            <person name="Ngau W.C."/>
            <person name="Otillar B."/>
            <person name="Poliakov A."/>
            <person name="Porter A."/>
            <person name="Szajkowski L."/>
            <person name="Werner G."/>
            <person name="Zhou K."/>
            <person name="Grigoriev I.V."/>
            <person name="Rokhsar D.S."/>
            <person name="Grossman A.R."/>
        </authorList>
    </citation>
    <scope>NUCLEOTIDE SEQUENCE [LARGE SCALE GENOMIC DNA]</scope>
    <source>
        <strain evidence="4">CC-503</strain>
    </source>
</reference>
<feature type="compositionally biased region" description="Gly residues" evidence="1">
    <location>
        <begin position="88"/>
        <end position="108"/>
    </location>
</feature>
<feature type="region of interest" description="Disordered" evidence="1">
    <location>
        <begin position="468"/>
        <end position="494"/>
    </location>
</feature>
<dbReference type="InParanoid" id="A0A2K3E1N5"/>
<feature type="region of interest" description="Disordered" evidence="1">
    <location>
        <begin position="88"/>
        <end position="120"/>
    </location>
</feature>
<protein>
    <recommendedName>
        <fullName evidence="2">BACK domain-containing protein</fullName>
    </recommendedName>
</protein>
<gene>
    <name evidence="3" type="ORF">CHLRE_02g095078v5</name>
</gene>
<dbReference type="PaxDb" id="3055-EDO97184"/>
<feature type="compositionally biased region" description="Low complexity" evidence="1">
    <location>
        <begin position="482"/>
        <end position="491"/>
    </location>
</feature>
<feature type="compositionally biased region" description="Basic and acidic residues" evidence="1">
    <location>
        <begin position="470"/>
        <end position="481"/>
    </location>
</feature>
<dbReference type="KEGG" id="cre:CHLRE_02g095078v5"/>
<feature type="domain" description="BACK" evidence="2">
    <location>
        <begin position="349"/>
        <end position="439"/>
    </location>
</feature>
<dbReference type="GeneID" id="66052362"/>
<feature type="compositionally biased region" description="Low complexity" evidence="1">
    <location>
        <begin position="109"/>
        <end position="119"/>
    </location>
</feature>
<sequence length="660" mass="67870">MSKAVLQAWEGRFLSGELSDCDVVFFLEPECAGSPLTGPYALSNQADGRVLVGAPLPAHTRILCDGSELFPAELERWRVAAADADGDSGGASCSGGEGAAGADAGTGGAEAAARGADGARPAKRQRVAAAAGLAAGGGGRPQLHVGLWAPGERRLAEALLRFMYCGVLRLSTMPDLLRARPVALRLAIEGGVQACDDSVRASLGAAKAAGEAAVQAVLLDLYACRALLPEPEDAAGADPTGPELRRDVLTFSRAAVVQRCKDMYGAGGAARAAGGAAPAGAAPAGAAPAGAAAPPAAGVAAAAAGAAAVAGAGAAAGAVGIPAAAGAAAAAAGDAAGEQPGSGSPPLGELLAFAFQSVSSILQEVPIRMQLLSLPWEAMEALLASEGFATDDEASVVLLLAHRRYWRMKNELPQQVTAHVQRLLRHIRWPHVSDAFLLQYAPHVPWLGMSWERAAWLSMYARATTPEQRSTMERAAARHEQQQQQQGGAQAAHEHVSFHLDAPGHRAPRRPAARPPGVRACAVDAKELVRVQTGPVGSREPQFNGAAAAGGYLWSPYVCRYDGGVGVALVCGALLYDARQVAPGMAFPGKDVVVTVLDLEGRVAHSRPYGRANGGTAGVSIGLMGEPLLLDLEDKAAEGEARWARYLRAGKLHMRVEFRS</sequence>
<dbReference type="RefSeq" id="XP_042927178.1">
    <property type="nucleotide sequence ID" value="XM_043059546.1"/>
</dbReference>